<sequence length="188" mass="20922">MTKKEFLQQLNISLKRLPADEREDMLQDFEEHFAIGLAEGKKEAEIAAALGSPRQIAKDAVASYHLQQAGTKATPGNVFRAMWAIIGLGFFNLVIVLGPFIGLVSMIFAGWVVAASFIASPFLWLIQTILYASSFTMFELFVSIGLCGLGIFIALGMFYVTRILSKWFVRYLKFNARLVKGGLIHDNH</sequence>
<evidence type="ECO:0000313" key="3">
    <source>
        <dbReference type="Proteomes" id="UP000242662"/>
    </source>
</evidence>
<proteinExistence type="predicted"/>
<dbReference type="EMBL" id="FMYM01000003">
    <property type="protein sequence ID" value="SDB92218.1"/>
    <property type="molecule type" value="Genomic_DNA"/>
</dbReference>
<evidence type="ECO:0000256" key="1">
    <source>
        <dbReference type="SAM" id="Phobius"/>
    </source>
</evidence>
<name>A0A1G6HDQ5_9BACI</name>
<keyword evidence="1" id="KW-0812">Transmembrane</keyword>
<feature type="transmembrane region" description="Helical" evidence="1">
    <location>
        <begin position="138"/>
        <end position="160"/>
    </location>
</feature>
<gene>
    <name evidence="2" type="ORF">SAMN05421737_103208</name>
</gene>
<evidence type="ECO:0000313" key="2">
    <source>
        <dbReference type="EMBL" id="SDB92218.1"/>
    </source>
</evidence>
<feature type="transmembrane region" description="Helical" evidence="1">
    <location>
        <begin position="107"/>
        <end position="126"/>
    </location>
</feature>
<reference evidence="3" key="1">
    <citation type="submission" date="2016-09" db="EMBL/GenBank/DDBJ databases">
        <authorList>
            <person name="Varghese N."/>
            <person name="Submissions S."/>
        </authorList>
    </citation>
    <scope>NUCLEOTIDE SEQUENCE [LARGE SCALE GENOMIC DNA]</scope>
    <source>
        <strain evidence="3">25nlg</strain>
    </source>
</reference>
<dbReference type="Proteomes" id="UP000242662">
    <property type="component" value="Unassembled WGS sequence"/>
</dbReference>
<organism evidence="2 3">
    <name type="scientific">Shouchella lonarensis</name>
    <dbReference type="NCBI Taxonomy" id="1464122"/>
    <lineage>
        <taxon>Bacteria</taxon>
        <taxon>Bacillati</taxon>
        <taxon>Bacillota</taxon>
        <taxon>Bacilli</taxon>
        <taxon>Bacillales</taxon>
        <taxon>Bacillaceae</taxon>
        <taxon>Shouchella</taxon>
    </lineage>
</organism>
<accession>A0A1G6HDQ5</accession>
<keyword evidence="1" id="KW-1133">Transmembrane helix</keyword>
<dbReference type="AlphaFoldDB" id="A0A1G6HDQ5"/>
<keyword evidence="3" id="KW-1185">Reference proteome</keyword>
<dbReference type="RefSeq" id="WP_090775055.1">
    <property type="nucleotide sequence ID" value="NZ_FMYM01000003.1"/>
</dbReference>
<feature type="transmembrane region" description="Helical" evidence="1">
    <location>
        <begin position="81"/>
        <end position="101"/>
    </location>
</feature>
<keyword evidence="1" id="KW-0472">Membrane</keyword>
<protein>
    <submittedName>
        <fullName evidence="2">Uncharacterized membrane protein</fullName>
    </submittedName>
</protein>
<dbReference type="Pfam" id="PF22564">
    <property type="entry name" value="HAAS"/>
    <property type="match status" value="1"/>
</dbReference>
<dbReference type="STRING" id="1464122.SAMN05421737_103208"/>
<dbReference type="OrthoDB" id="9804829at2"/>